<gene>
    <name evidence="9" type="ORF">F3059_10075</name>
</gene>
<keyword evidence="10" id="KW-1185">Reference proteome</keyword>
<evidence type="ECO:0000256" key="1">
    <source>
        <dbReference type="ARBA" id="ARBA00004442"/>
    </source>
</evidence>
<keyword evidence="6" id="KW-0472">Membrane</keyword>
<dbReference type="InterPro" id="IPR051906">
    <property type="entry name" value="TolC-like"/>
</dbReference>
<evidence type="ECO:0000256" key="6">
    <source>
        <dbReference type="ARBA" id="ARBA00023136"/>
    </source>
</evidence>
<evidence type="ECO:0000256" key="2">
    <source>
        <dbReference type="ARBA" id="ARBA00007613"/>
    </source>
</evidence>
<feature type="coiled-coil region" evidence="8">
    <location>
        <begin position="152"/>
        <end position="204"/>
    </location>
</feature>
<dbReference type="OrthoDB" id="9811587at2"/>
<dbReference type="SUPFAM" id="SSF56954">
    <property type="entry name" value="Outer membrane efflux proteins (OEP)"/>
    <property type="match status" value="1"/>
</dbReference>
<keyword evidence="3" id="KW-0813">Transport</keyword>
<keyword evidence="5" id="KW-0812">Transmembrane</keyword>
<evidence type="ECO:0000256" key="4">
    <source>
        <dbReference type="ARBA" id="ARBA00022452"/>
    </source>
</evidence>
<dbReference type="PANTHER" id="PTHR30026:SF20">
    <property type="entry name" value="OUTER MEMBRANE PROTEIN TOLC"/>
    <property type="match status" value="1"/>
</dbReference>
<dbReference type="GO" id="GO:0015288">
    <property type="term" value="F:porin activity"/>
    <property type="evidence" value="ECO:0007669"/>
    <property type="project" value="TreeGrafter"/>
</dbReference>
<name>A0A6N6M8G4_9FLAO</name>
<keyword evidence="7" id="KW-0998">Cell outer membrane</keyword>
<dbReference type="PANTHER" id="PTHR30026">
    <property type="entry name" value="OUTER MEMBRANE PROTEIN TOLC"/>
    <property type="match status" value="1"/>
</dbReference>
<dbReference type="GO" id="GO:0009279">
    <property type="term" value="C:cell outer membrane"/>
    <property type="evidence" value="ECO:0007669"/>
    <property type="project" value="UniProtKB-SubCell"/>
</dbReference>
<evidence type="ECO:0000256" key="8">
    <source>
        <dbReference type="SAM" id="Coils"/>
    </source>
</evidence>
<dbReference type="GO" id="GO:1990281">
    <property type="term" value="C:efflux pump complex"/>
    <property type="evidence" value="ECO:0007669"/>
    <property type="project" value="TreeGrafter"/>
</dbReference>
<dbReference type="Gene3D" id="1.20.1600.10">
    <property type="entry name" value="Outer membrane efflux proteins (OEP)"/>
    <property type="match status" value="1"/>
</dbReference>
<keyword evidence="8" id="KW-0175">Coiled coil</keyword>
<evidence type="ECO:0000313" key="10">
    <source>
        <dbReference type="Proteomes" id="UP000435357"/>
    </source>
</evidence>
<reference evidence="9 10" key="1">
    <citation type="submission" date="2019-09" db="EMBL/GenBank/DDBJ databases">
        <title>Genomes of Cryomorphaceae.</title>
        <authorList>
            <person name="Bowman J.P."/>
        </authorList>
    </citation>
    <scope>NUCLEOTIDE SEQUENCE [LARGE SCALE GENOMIC DNA]</scope>
    <source>
        <strain evidence="9 10">KCTC 52047</strain>
    </source>
</reference>
<comment type="caution">
    <text evidence="9">The sequence shown here is derived from an EMBL/GenBank/DDBJ whole genome shotgun (WGS) entry which is preliminary data.</text>
</comment>
<protein>
    <submittedName>
        <fullName evidence="9">TolC family protein</fullName>
    </submittedName>
</protein>
<keyword evidence="4" id="KW-1134">Transmembrane beta strand</keyword>
<dbReference type="GO" id="GO:0015562">
    <property type="term" value="F:efflux transmembrane transporter activity"/>
    <property type="evidence" value="ECO:0007669"/>
    <property type="project" value="InterPro"/>
</dbReference>
<evidence type="ECO:0000256" key="3">
    <source>
        <dbReference type="ARBA" id="ARBA00022448"/>
    </source>
</evidence>
<dbReference type="Proteomes" id="UP000435357">
    <property type="component" value="Unassembled WGS sequence"/>
</dbReference>
<sequence>MKRTVLILLFSSISFLTFSQQEEKVWTLRQCIDYAIENNLQVEQSRLNVKSNEQGQLNAYGDLLPSVNGQASHSYNYGQTIDPYTNTFANDWTQSNNFRIGANWTLFNGMRNINNVKKNQLDVMASKQALETAENEISLQVTSAFMDVLFNREQLKVAQSQLEITREQTERTRKLYNAGSVAQGELLNIEAQLAQEEVNKINRENNLNLAVLSLKQLLRISSSEPFEIVSPESFNADQLQMPNQSQSIIETALNNYPSIQQRETEVQSAEMQISLAKGMLSPTISLAGGLATGYSGLRTEVVSVQPSGTREIGYVSGTNQQVVTQTFNQQLRDVPFFDQLDNNLNRNIGFSMSIPIFNNFSTLTSINQAEIQRDIANTRLKQERQTITQDIERAYADAMASFKRYQASKKSVQSLETAFDYSEKRFDVGMINAVDYNTAKNNLIQAKADLLRAKYEYLFRLKVLDFYQGNQIAFE</sequence>
<evidence type="ECO:0000256" key="5">
    <source>
        <dbReference type="ARBA" id="ARBA00022692"/>
    </source>
</evidence>
<accession>A0A6N6M8G4</accession>
<evidence type="ECO:0000313" key="9">
    <source>
        <dbReference type="EMBL" id="KAB1063407.1"/>
    </source>
</evidence>
<evidence type="ECO:0000256" key="7">
    <source>
        <dbReference type="ARBA" id="ARBA00023237"/>
    </source>
</evidence>
<dbReference type="RefSeq" id="WP_151168826.1">
    <property type="nucleotide sequence ID" value="NZ_WACR01000008.1"/>
</dbReference>
<dbReference type="InterPro" id="IPR003423">
    <property type="entry name" value="OMP_efflux"/>
</dbReference>
<dbReference type="Pfam" id="PF02321">
    <property type="entry name" value="OEP"/>
    <property type="match status" value="2"/>
</dbReference>
<comment type="similarity">
    <text evidence="2">Belongs to the outer membrane factor (OMF) (TC 1.B.17) family.</text>
</comment>
<organism evidence="9 10">
    <name type="scientific">Salibacter halophilus</name>
    <dbReference type="NCBI Taxonomy" id="1803916"/>
    <lineage>
        <taxon>Bacteria</taxon>
        <taxon>Pseudomonadati</taxon>
        <taxon>Bacteroidota</taxon>
        <taxon>Flavobacteriia</taxon>
        <taxon>Flavobacteriales</taxon>
        <taxon>Salibacteraceae</taxon>
        <taxon>Salibacter</taxon>
    </lineage>
</organism>
<proteinExistence type="inferred from homology"/>
<dbReference type="EMBL" id="WACR01000008">
    <property type="protein sequence ID" value="KAB1063407.1"/>
    <property type="molecule type" value="Genomic_DNA"/>
</dbReference>
<comment type="subcellular location">
    <subcellularLocation>
        <location evidence="1">Cell outer membrane</location>
    </subcellularLocation>
</comment>
<feature type="coiled-coil region" evidence="8">
    <location>
        <begin position="366"/>
        <end position="397"/>
    </location>
</feature>
<dbReference type="AlphaFoldDB" id="A0A6N6M8G4"/>